<evidence type="ECO:0008006" key="3">
    <source>
        <dbReference type="Google" id="ProtNLM"/>
    </source>
</evidence>
<accession>A0A562UQ28</accession>
<name>A0A562UQ28_9ACTN</name>
<comment type="caution">
    <text evidence="1">The sequence shown here is derived from an EMBL/GenBank/DDBJ whole genome shotgun (WGS) entry which is preliminary data.</text>
</comment>
<proteinExistence type="predicted"/>
<keyword evidence="2" id="KW-1185">Reference proteome</keyword>
<gene>
    <name evidence="1" type="ORF">LX16_4866</name>
</gene>
<evidence type="ECO:0000313" key="2">
    <source>
        <dbReference type="Proteomes" id="UP000321617"/>
    </source>
</evidence>
<dbReference type="EMBL" id="VLLL01000010">
    <property type="protein sequence ID" value="TWJ07706.1"/>
    <property type="molecule type" value="Genomic_DNA"/>
</dbReference>
<reference evidence="1 2" key="1">
    <citation type="journal article" date="2013" name="Stand. Genomic Sci.">
        <title>Genomic Encyclopedia of Type Strains, Phase I: The one thousand microbial genomes (KMG-I) project.</title>
        <authorList>
            <person name="Kyrpides N.C."/>
            <person name="Woyke T."/>
            <person name="Eisen J.A."/>
            <person name="Garrity G."/>
            <person name="Lilburn T.G."/>
            <person name="Beck B.J."/>
            <person name="Whitman W.B."/>
            <person name="Hugenholtz P."/>
            <person name="Klenk H.P."/>
        </authorList>
    </citation>
    <scope>NUCLEOTIDE SEQUENCE [LARGE SCALE GENOMIC DNA]</scope>
    <source>
        <strain evidence="1 2">DSM 45044</strain>
    </source>
</reference>
<dbReference type="Proteomes" id="UP000321617">
    <property type="component" value="Unassembled WGS sequence"/>
</dbReference>
<sequence length="100" mass="10523">MERLGRTRPSSGAELPSDVVSAGADGGGWSCVDVLALPPVIDVVTAGSVLGIGRTKAYTLARTDTFPCRVIRAGRTYLVPTAALWRLLDLYPPRPADAAE</sequence>
<organism evidence="1 2">
    <name type="scientific">Stackebrandtia albiflava</name>
    <dbReference type="NCBI Taxonomy" id="406432"/>
    <lineage>
        <taxon>Bacteria</taxon>
        <taxon>Bacillati</taxon>
        <taxon>Actinomycetota</taxon>
        <taxon>Actinomycetes</taxon>
        <taxon>Glycomycetales</taxon>
        <taxon>Glycomycetaceae</taxon>
        <taxon>Stackebrandtia</taxon>
    </lineage>
</organism>
<protein>
    <recommendedName>
        <fullName evidence="3">Helix-turn-helix protein</fullName>
    </recommendedName>
</protein>
<evidence type="ECO:0000313" key="1">
    <source>
        <dbReference type="EMBL" id="TWJ07706.1"/>
    </source>
</evidence>
<dbReference type="AlphaFoldDB" id="A0A562UQ28"/>